<dbReference type="InterPro" id="IPR052580">
    <property type="entry name" value="Lipid_Hydrolase"/>
</dbReference>
<keyword evidence="5" id="KW-1185">Reference proteome</keyword>
<feature type="short sequence motif" description="GXSXG" evidence="2">
    <location>
        <begin position="36"/>
        <end position="40"/>
    </location>
</feature>
<accession>A0ABW0LBC2</accession>
<keyword evidence="2" id="KW-0442">Lipid degradation</keyword>
<feature type="short sequence motif" description="GXGXXG" evidence="2">
    <location>
        <begin position="9"/>
        <end position="14"/>
    </location>
</feature>
<dbReference type="CDD" id="cd07207">
    <property type="entry name" value="Pat_ExoU_VipD_like"/>
    <property type="match status" value="1"/>
</dbReference>
<protein>
    <submittedName>
        <fullName evidence="4">Patatin-like phospholipase family protein</fullName>
    </submittedName>
</protein>
<comment type="caution">
    <text evidence="4">The sequence shown here is derived from an EMBL/GenBank/DDBJ whole genome shotgun (WGS) entry which is preliminary data.</text>
</comment>
<proteinExistence type="predicted"/>
<name>A0ABW0LBC2_9BACI</name>
<dbReference type="EMBL" id="JBHSMC010000001">
    <property type="protein sequence ID" value="MFC5463159.1"/>
    <property type="molecule type" value="Genomic_DNA"/>
</dbReference>
<dbReference type="PROSITE" id="PS51635">
    <property type="entry name" value="PNPLA"/>
    <property type="match status" value="1"/>
</dbReference>
<dbReference type="PANTHER" id="PTHR46394">
    <property type="entry name" value="ANNEXIN"/>
    <property type="match status" value="1"/>
</dbReference>
<organism evidence="4 5">
    <name type="scientific">Lederbergia graminis</name>
    <dbReference type="NCBI Taxonomy" id="735518"/>
    <lineage>
        <taxon>Bacteria</taxon>
        <taxon>Bacillati</taxon>
        <taxon>Bacillota</taxon>
        <taxon>Bacilli</taxon>
        <taxon>Bacillales</taxon>
        <taxon>Bacillaceae</taxon>
        <taxon>Lederbergia</taxon>
    </lineage>
</organism>
<dbReference type="PANTHER" id="PTHR46394:SF1">
    <property type="entry name" value="PNPLA DOMAIN-CONTAINING PROTEIN"/>
    <property type="match status" value="1"/>
</dbReference>
<feature type="domain" description="PNPLA" evidence="3">
    <location>
        <begin position="5"/>
        <end position="196"/>
    </location>
</feature>
<evidence type="ECO:0000256" key="2">
    <source>
        <dbReference type="PROSITE-ProRule" id="PRU01161"/>
    </source>
</evidence>
<dbReference type="Proteomes" id="UP001596147">
    <property type="component" value="Unassembled WGS sequence"/>
</dbReference>
<keyword evidence="2" id="KW-0378">Hydrolase</keyword>
<feature type="active site" description="Nucleophile" evidence="2">
    <location>
        <position position="38"/>
    </location>
</feature>
<evidence type="ECO:0000256" key="1">
    <source>
        <dbReference type="ARBA" id="ARBA00023098"/>
    </source>
</evidence>
<feature type="short sequence motif" description="DGA/G" evidence="2">
    <location>
        <begin position="183"/>
        <end position="185"/>
    </location>
</feature>
<gene>
    <name evidence="4" type="ORF">ACFPM4_00180</name>
</gene>
<evidence type="ECO:0000313" key="4">
    <source>
        <dbReference type="EMBL" id="MFC5463159.1"/>
    </source>
</evidence>
<sequence>MEIDGVFSGGGIKGFALIGAYQELEERGFVFKQVAGTSAGAIMAAFIAAGYTSKEILSIMEETDMKDFLDARNTLLPFSIAKWLLLYWRMGMYRGEALEEWLSKKLAAKGIYTFGDLPENKLRLIASDLSTGRMVVLPNELDQYGIPKETFPVARAVRMSCGLPFFFEPIKLRSLAGTSIVIDGGLLSNFPIWLFENENGRRSRPVIGVKLSQNLEEQPKRIIKNGLGLFEALFITMKDAHDTRYISRKHEKDIIFIPMEDGLTAEFSLSDEKKATLIERGRKKTSDFLNKWTY</sequence>
<evidence type="ECO:0000313" key="5">
    <source>
        <dbReference type="Proteomes" id="UP001596147"/>
    </source>
</evidence>
<dbReference type="InterPro" id="IPR002641">
    <property type="entry name" value="PNPLA_dom"/>
</dbReference>
<dbReference type="RefSeq" id="WP_382346362.1">
    <property type="nucleotide sequence ID" value="NZ_JBHSMC010000001.1"/>
</dbReference>
<evidence type="ECO:0000259" key="3">
    <source>
        <dbReference type="PROSITE" id="PS51635"/>
    </source>
</evidence>
<dbReference type="InterPro" id="IPR016035">
    <property type="entry name" value="Acyl_Trfase/lysoPLipase"/>
</dbReference>
<reference evidence="5" key="1">
    <citation type="journal article" date="2019" name="Int. J. Syst. Evol. Microbiol.">
        <title>The Global Catalogue of Microorganisms (GCM) 10K type strain sequencing project: providing services to taxonomists for standard genome sequencing and annotation.</title>
        <authorList>
            <consortium name="The Broad Institute Genomics Platform"/>
            <consortium name="The Broad Institute Genome Sequencing Center for Infectious Disease"/>
            <person name="Wu L."/>
            <person name="Ma J."/>
        </authorList>
    </citation>
    <scope>NUCLEOTIDE SEQUENCE [LARGE SCALE GENOMIC DNA]</scope>
    <source>
        <strain evidence="5">CGMCC 1.12237</strain>
    </source>
</reference>
<dbReference type="Pfam" id="PF01734">
    <property type="entry name" value="Patatin"/>
    <property type="match status" value="1"/>
</dbReference>
<dbReference type="SUPFAM" id="SSF52151">
    <property type="entry name" value="FabD/lysophospholipase-like"/>
    <property type="match status" value="1"/>
</dbReference>
<dbReference type="Gene3D" id="3.40.1090.10">
    <property type="entry name" value="Cytosolic phospholipase A2 catalytic domain"/>
    <property type="match status" value="2"/>
</dbReference>
<feature type="active site" description="Proton acceptor" evidence="2">
    <location>
        <position position="183"/>
    </location>
</feature>
<keyword evidence="1 2" id="KW-0443">Lipid metabolism</keyword>